<proteinExistence type="predicted"/>
<accession>A0A2T8HIG7</accession>
<name>A0A2T8HIG7_9SPHI</name>
<organism evidence="1 2">
    <name type="scientific">Sphingobacterium corticibacter</name>
    <dbReference type="NCBI Taxonomy" id="2171749"/>
    <lineage>
        <taxon>Bacteria</taxon>
        <taxon>Pseudomonadati</taxon>
        <taxon>Bacteroidota</taxon>
        <taxon>Sphingobacteriia</taxon>
        <taxon>Sphingobacteriales</taxon>
        <taxon>Sphingobacteriaceae</taxon>
        <taxon>Sphingobacterium</taxon>
    </lineage>
</organism>
<dbReference type="Proteomes" id="UP000245627">
    <property type="component" value="Unassembled WGS sequence"/>
</dbReference>
<comment type="caution">
    <text evidence="1">The sequence shown here is derived from an EMBL/GenBank/DDBJ whole genome shotgun (WGS) entry which is preliminary data.</text>
</comment>
<sequence length="125" mass="14764">MVTKIIHLLSLLSFLNMLTFDKSRHMEILFGQSEMVTDTLVEFILEDIMHIDGDPICDPEDPEIVYEDFRDISQTITAILPVFLFFAGYLFSDVDNFRQHDHPDYVSKMRSIPGYYTFLYRLRPF</sequence>
<protein>
    <submittedName>
        <fullName evidence="1">Uncharacterized protein</fullName>
    </submittedName>
</protein>
<reference evidence="1 2" key="1">
    <citation type="submission" date="2018-04" db="EMBL/GenBank/DDBJ databases">
        <title>Sphingobacterium cortibacter sp. nov.</title>
        <authorList>
            <person name="Li Y."/>
        </authorList>
    </citation>
    <scope>NUCLEOTIDE SEQUENCE [LARGE SCALE GENOMIC DNA]</scope>
    <source>
        <strain evidence="1 2">2c-3</strain>
    </source>
</reference>
<evidence type="ECO:0000313" key="2">
    <source>
        <dbReference type="Proteomes" id="UP000245627"/>
    </source>
</evidence>
<gene>
    <name evidence="1" type="ORF">DC487_10000</name>
</gene>
<dbReference type="EMBL" id="QDKG01000003">
    <property type="protein sequence ID" value="PVH25246.1"/>
    <property type="molecule type" value="Genomic_DNA"/>
</dbReference>
<dbReference type="AlphaFoldDB" id="A0A2T8HIG7"/>
<keyword evidence="2" id="KW-1185">Reference proteome</keyword>
<evidence type="ECO:0000313" key="1">
    <source>
        <dbReference type="EMBL" id="PVH25246.1"/>
    </source>
</evidence>